<dbReference type="SUPFAM" id="SSF53335">
    <property type="entry name" value="S-adenosyl-L-methionine-dependent methyltransferases"/>
    <property type="match status" value="1"/>
</dbReference>
<comment type="similarity">
    <text evidence="6">Belongs to the methyltransferase superfamily. RlmI family.</text>
</comment>
<accession>A0ABV7AEN1</accession>
<feature type="domain" description="S-adenosylmethionine-dependent methyltransferase" evidence="8">
    <location>
        <begin position="200"/>
        <end position="355"/>
    </location>
</feature>
<comment type="caution">
    <text evidence="10">The sequence shown here is derived from an EMBL/GenBank/DDBJ whole genome shotgun (WGS) entry which is preliminary data.</text>
</comment>
<keyword evidence="11" id="KW-1185">Reference proteome</keyword>
<keyword evidence="3 10" id="KW-0489">Methyltransferase</keyword>
<dbReference type="GO" id="GO:0032259">
    <property type="term" value="P:methylation"/>
    <property type="evidence" value="ECO:0007669"/>
    <property type="project" value="UniProtKB-KW"/>
</dbReference>
<dbReference type="Gene3D" id="3.30.750.80">
    <property type="entry name" value="RNA methyltransferase domain (HRMD) like"/>
    <property type="match status" value="1"/>
</dbReference>
<protein>
    <submittedName>
        <fullName evidence="10">RSP_2647 family RNA methyltransferase</fullName>
    </submittedName>
</protein>
<dbReference type="GO" id="GO:0008168">
    <property type="term" value="F:methyltransferase activity"/>
    <property type="evidence" value="ECO:0007669"/>
    <property type="project" value="UniProtKB-KW"/>
</dbReference>
<proteinExistence type="inferred from homology"/>
<evidence type="ECO:0000256" key="6">
    <source>
        <dbReference type="ARBA" id="ARBA00038091"/>
    </source>
</evidence>
<dbReference type="InterPro" id="IPR041532">
    <property type="entry name" value="RlmI-like_PUA"/>
</dbReference>
<dbReference type="RefSeq" id="WP_377832470.1">
    <property type="nucleotide sequence ID" value="NZ_JBHRSK010000004.1"/>
</dbReference>
<dbReference type="Gene3D" id="3.40.50.150">
    <property type="entry name" value="Vaccinia Virus protein VP39"/>
    <property type="match status" value="1"/>
</dbReference>
<comment type="subcellular location">
    <subcellularLocation>
        <location evidence="1">Cytoplasm</location>
    </subcellularLocation>
</comment>
<dbReference type="InterPro" id="IPR019614">
    <property type="entry name" value="SAM-dep_methyl-trfase"/>
</dbReference>
<organism evidence="10 11">
    <name type="scientific">Acidimangrovimonas pyrenivorans</name>
    <dbReference type="NCBI Taxonomy" id="2030798"/>
    <lineage>
        <taxon>Bacteria</taxon>
        <taxon>Pseudomonadati</taxon>
        <taxon>Pseudomonadota</taxon>
        <taxon>Alphaproteobacteria</taxon>
        <taxon>Rhodobacterales</taxon>
        <taxon>Paracoccaceae</taxon>
        <taxon>Acidimangrovimonas</taxon>
    </lineage>
</organism>
<evidence type="ECO:0000256" key="5">
    <source>
        <dbReference type="ARBA" id="ARBA00022691"/>
    </source>
</evidence>
<evidence type="ECO:0000256" key="3">
    <source>
        <dbReference type="ARBA" id="ARBA00022603"/>
    </source>
</evidence>
<dbReference type="InterPro" id="IPR015947">
    <property type="entry name" value="PUA-like_sf"/>
</dbReference>
<dbReference type="Pfam" id="PF10672">
    <property type="entry name" value="Methyltrans_SAM"/>
    <property type="match status" value="1"/>
</dbReference>
<dbReference type="PANTHER" id="PTHR42873:SF1">
    <property type="entry name" value="S-ADENOSYLMETHIONINE-DEPENDENT METHYLTRANSFERASE DOMAIN-CONTAINING PROTEIN"/>
    <property type="match status" value="1"/>
</dbReference>
<keyword evidence="5" id="KW-0949">S-adenosyl-L-methionine</keyword>
<dbReference type="InterPro" id="IPR036974">
    <property type="entry name" value="PUA_sf"/>
</dbReference>
<dbReference type="EMBL" id="JBHRSK010000004">
    <property type="protein sequence ID" value="MFC2967824.1"/>
    <property type="molecule type" value="Genomic_DNA"/>
</dbReference>
<dbReference type="NCBIfam" id="NF046099">
    <property type="entry name" value="RSP_2647_MTase"/>
    <property type="match status" value="1"/>
</dbReference>
<feature type="region of interest" description="Disordered" evidence="7">
    <location>
        <begin position="1"/>
        <end position="23"/>
    </location>
</feature>
<keyword evidence="4" id="KW-0808">Transferase</keyword>
<gene>
    <name evidence="10" type="ORF">ACFOES_06940</name>
</gene>
<evidence type="ECO:0000256" key="7">
    <source>
        <dbReference type="SAM" id="MobiDB-lite"/>
    </source>
</evidence>
<evidence type="ECO:0000259" key="8">
    <source>
        <dbReference type="Pfam" id="PF10672"/>
    </source>
</evidence>
<evidence type="ECO:0000256" key="4">
    <source>
        <dbReference type="ARBA" id="ARBA00022679"/>
    </source>
</evidence>
<reference evidence="11" key="1">
    <citation type="journal article" date="2019" name="Int. J. Syst. Evol. Microbiol.">
        <title>The Global Catalogue of Microorganisms (GCM) 10K type strain sequencing project: providing services to taxonomists for standard genome sequencing and annotation.</title>
        <authorList>
            <consortium name="The Broad Institute Genomics Platform"/>
            <consortium name="The Broad Institute Genome Sequencing Center for Infectious Disease"/>
            <person name="Wu L."/>
            <person name="Ma J."/>
        </authorList>
    </citation>
    <scope>NUCLEOTIDE SEQUENCE [LARGE SCALE GENOMIC DNA]</scope>
    <source>
        <strain evidence="11">KCTC 62192</strain>
    </source>
</reference>
<evidence type="ECO:0000259" key="9">
    <source>
        <dbReference type="Pfam" id="PF17785"/>
    </source>
</evidence>
<dbReference type="PANTHER" id="PTHR42873">
    <property type="entry name" value="RIBOSOMAL RNA LARGE SUBUNIT METHYLTRANSFERASE"/>
    <property type="match status" value="1"/>
</dbReference>
<dbReference type="InterPro" id="IPR029063">
    <property type="entry name" value="SAM-dependent_MTases_sf"/>
</dbReference>
<dbReference type="CDD" id="cd02440">
    <property type="entry name" value="AdoMet_MTases"/>
    <property type="match status" value="1"/>
</dbReference>
<evidence type="ECO:0000256" key="1">
    <source>
        <dbReference type="ARBA" id="ARBA00004496"/>
    </source>
</evidence>
<dbReference type="Proteomes" id="UP001595443">
    <property type="component" value="Unassembled WGS sequence"/>
</dbReference>
<sequence length="410" mass="43269">MTQPSAPSPDSDRSASRPTVRLRPKAEARAIRHGFPWVYADELVTDRRTRALAPGVLARLEDSERRPLGLVTVNPNSKIICRMLDRDSGAEVDQAWFAARLRHALALRTRLFEAPFYRLVHAEADGLPGVVIDRFGKVAVIQPNAAWAEALLAPLAAALVEVTGVTTVIKNGTGRARGLEGLPEETVVLQGAVDGPVPVTMNGATYMADVLGGQKTGLFFDQRPNHAFAQRLAKGARVLDVFSHVGGFSLAALAGGAESALAVDSSAPALDLATRGAEAGGVAGRFSTRQGDAFAVMEALAEEGAQFDLVVCDPPAFAPAKPALEAGLRAYERVARLAAPLVAPGGYLGLCSCSHAADLSSFRNASSRGIGRGGRRGQILHTGFAGPDHPLLPQLAESGYLKALFYRMMP</sequence>
<dbReference type="Gene3D" id="2.30.130.10">
    <property type="entry name" value="PUA domain"/>
    <property type="match status" value="1"/>
</dbReference>
<dbReference type="CDD" id="cd11572">
    <property type="entry name" value="RlmI_M_like"/>
    <property type="match status" value="1"/>
</dbReference>
<dbReference type="SUPFAM" id="SSF88697">
    <property type="entry name" value="PUA domain-like"/>
    <property type="match status" value="1"/>
</dbReference>
<keyword evidence="2" id="KW-0963">Cytoplasm</keyword>
<name>A0ABV7AEN1_9RHOB</name>
<dbReference type="Pfam" id="PF17785">
    <property type="entry name" value="PUA_3"/>
    <property type="match status" value="1"/>
</dbReference>
<evidence type="ECO:0000313" key="11">
    <source>
        <dbReference type="Proteomes" id="UP001595443"/>
    </source>
</evidence>
<feature type="domain" description="RlmI-like PUA" evidence="9">
    <location>
        <begin position="20"/>
        <end position="86"/>
    </location>
</feature>
<evidence type="ECO:0000313" key="10">
    <source>
        <dbReference type="EMBL" id="MFC2967824.1"/>
    </source>
</evidence>
<evidence type="ECO:0000256" key="2">
    <source>
        <dbReference type="ARBA" id="ARBA00022490"/>
    </source>
</evidence>